<comment type="caution">
    <text evidence="3">The sequence shown here is derived from an EMBL/GenBank/DDBJ whole genome shotgun (WGS) entry which is preliminary data.</text>
</comment>
<evidence type="ECO:0000256" key="2">
    <source>
        <dbReference type="SAM" id="Phobius"/>
    </source>
</evidence>
<feature type="region of interest" description="Disordered" evidence="1">
    <location>
        <begin position="49"/>
        <end position="70"/>
    </location>
</feature>
<protein>
    <submittedName>
        <fullName evidence="3">Uncharacterized protein</fullName>
    </submittedName>
</protein>
<keyword evidence="2" id="KW-0812">Transmembrane</keyword>
<keyword evidence="2" id="KW-1133">Transmembrane helix</keyword>
<gene>
    <name evidence="3" type="ORF">LAWI1_G005990</name>
</gene>
<dbReference type="Proteomes" id="UP000315522">
    <property type="component" value="Unassembled WGS sequence"/>
</dbReference>
<dbReference type="AlphaFoldDB" id="A0A559MBF4"/>
<proteinExistence type="predicted"/>
<dbReference type="EMBL" id="QGML01000919">
    <property type="protein sequence ID" value="TVY90284.1"/>
    <property type="molecule type" value="Genomic_DNA"/>
</dbReference>
<reference evidence="3 4" key="1">
    <citation type="submission" date="2018-05" db="EMBL/GenBank/DDBJ databases">
        <title>Genome sequencing and assembly of the regulated plant pathogen Lachnellula willkommii and related sister species for the development of diagnostic species identification markers.</title>
        <authorList>
            <person name="Giroux E."/>
            <person name="Bilodeau G."/>
        </authorList>
    </citation>
    <scope>NUCLEOTIDE SEQUENCE [LARGE SCALE GENOMIC DNA]</scope>
    <source>
        <strain evidence="3 4">CBS 172.35</strain>
    </source>
</reference>
<keyword evidence="2" id="KW-0472">Membrane</keyword>
<evidence type="ECO:0000313" key="3">
    <source>
        <dbReference type="EMBL" id="TVY90284.1"/>
    </source>
</evidence>
<keyword evidence="4" id="KW-1185">Reference proteome</keyword>
<evidence type="ECO:0000256" key="1">
    <source>
        <dbReference type="SAM" id="MobiDB-lite"/>
    </source>
</evidence>
<accession>A0A559MBF4</accession>
<feature type="transmembrane region" description="Helical" evidence="2">
    <location>
        <begin position="153"/>
        <end position="176"/>
    </location>
</feature>
<feature type="transmembrane region" description="Helical" evidence="2">
    <location>
        <begin position="86"/>
        <end position="110"/>
    </location>
</feature>
<organism evidence="3 4">
    <name type="scientific">Lachnellula willkommii</name>
    <dbReference type="NCBI Taxonomy" id="215461"/>
    <lineage>
        <taxon>Eukaryota</taxon>
        <taxon>Fungi</taxon>
        <taxon>Dikarya</taxon>
        <taxon>Ascomycota</taxon>
        <taxon>Pezizomycotina</taxon>
        <taxon>Leotiomycetes</taxon>
        <taxon>Helotiales</taxon>
        <taxon>Lachnaceae</taxon>
        <taxon>Lachnellula</taxon>
    </lineage>
</organism>
<sequence length="197" mass="21276">MSEINEGRQLNVVVPVPSAYTRQLSYGPSKITPHSPLIYDANAESNEAAAGSGVAEVDSDDEEGEGKTSTNTKRSSLLIFLKDSRIYIRVLAIVIMIISLSLILTAVVQFEQAKKKPGHPLDDVPKPAGITDNPCIVFSGVAAMNLFNKSVNAFNAAFALLSAIGFATSMGACFFLNKQTKLRNDLWLVEHGNMQEC</sequence>
<name>A0A559MBF4_9HELO</name>
<evidence type="ECO:0000313" key="4">
    <source>
        <dbReference type="Proteomes" id="UP000315522"/>
    </source>
</evidence>